<name>A0ABR4CQZ6_9HELO</name>
<feature type="compositionally biased region" description="Low complexity" evidence="5">
    <location>
        <begin position="463"/>
        <end position="494"/>
    </location>
</feature>
<feature type="compositionally biased region" description="Low complexity" evidence="5">
    <location>
        <begin position="418"/>
        <end position="435"/>
    </location>
</feature>
<evidence type="ECO:0000313" key="7">
    <source>
        <dbReference type="EMBL" id="KAL2072350.1"/>
    </source>
</evidence>
<comment type="caution">
    <text evidence="7">The sequence shown here is derived from an EMBL/GenBank/DDBJ whole genome shotgun (WGS) entry which is preliminary data.</text>
</comment>
<evidence type="ECO:0000256" key="1">
    <source>
        <dbReference type="ARBA" id="ARBA00022723"/>
    </source>
</evidence>
<feature type="domain" description="C3H1-type" evidence="6">
    <location>
        <begin position="1"/>
        <end position="27"/>
    </location>
</feature>
<dbReference type="PANTHER" id="PTHR21099">
    <property type="entry name" value="RAD201"/>
    <property type="match status" value="1"/>
</dbReference>
<dbReference type="SMART" id="SM00356">
    <property type="entry name" value="ZnF_C3H1"/>
    <property type="match status" value="1"/>
</dbReference>
<feature type="compositionally biased region" description="Polar residues" evidence="5">
    <location>
        <begin position="512"/>
        <end position="521"/>
    </location>
</feature>
<evidence type="ECO:0000256" key="2">
    <source>
        <dbReference type="ARBA" id="ARBA00022771"/>
    </source>
</evidence>
<feature type="compositionally biased region" description="Polar residues" evidence="5">
    <location>
        <begin position="48"/>
        <end position="64"/>
    </location>
</feature>
<feature type="compositionally biased region" description="Low complexity" evidence="5">
    <location>
        <begin position="181"/>
        <end position="205"/>
    </location>
</feature>
<keyword evidence="2 4" id="KW-0863">Zinc-finger</keyword>
<evidence type="ECO:0000256" key="5">
    <source>
        <dbReference type="SAM" id="MobiDB-lite"/>
    </source>
</evidence>
<keyword evidence="3 4" id="KW-0862">Zinc</keyword>
<dbReference type="Gene3D" id="4.10.1000.10">
    <property type="entry name" value="Zinc finger, CCCH-type"/>
    <property type="match status" value="1"/>
</dbReference>
<feature type="region of interest" description="Disordered" evidence="5">
    <location>
        <begin position="45"/>
        <end position="64"/>
    </location>
</feature>
<keyword evidence="8" id="KW-1185">Reference proteome</keyword>
<keyword evidence="1 4" id="KW-0479">Metal-binding</keyword>
<dbReference type="Proteomes" id="UP001595075">
    <property type="component" value="Unassembled WGS sequence"/>
</dbReference>
<dbReference type="PROSITE" id="PS50103">
    <property type="entry name" value="ZF_C3H1"/>
    <property type="match status" value="1"/>
</dbReference>
<dbReference type="SUPFAM" id="SSF90229">
    <property type="entry name" value="CCCH zinc finger"/>
    <property type="match status" value="1"/>
</dbReference>
<evidence type="ECO:0000256" key="4">
    <source>
        <dbReference type="PROSITE-ProRule" id="PRU00723"/>
    </source>
</evidence>
<feature type="region of interest" description="Disordered" evidence="5">
    <location>
        <begin position="172"/>
        <end position="224"/>
    </location>
</feature>
<evidence type="ECO:0000256" key="3">
    <source>
        <dbReference type="ARBA" id="ARBA00022833"/>
    </source>
</evidence>
<dbReference type="PANTHER" id="PTHR21099:SF2">
    <property type="entry name" value="SI:CH211-113E8.11"/>
    <property type="match status" value="1"/>
</dbReference>
<feature type="zinc finger region" description="C3H1-type" evidence="4">
    <location>
        <begin position="1"/>
        <end position="27"/>
    </location>
</feature>
<protein>
    <recommendedName>
        <fullName evidence="6">C3H1-type domain-containing protein</fullName>
    </recommendedName>
</protein>
<accession>A0ABR4CQZ6</accession>
<feature type="region of interest" description="Disordered" evidence="5">
    <location>
        <begin position="239"/>
        <end position="292"/>
    </location>
</feature>
<reference evidence="7 8" key="1">
    <citation type="journal article" date="2024" name="Commun. Biol.">
        <title>Comparative genomic analysis of thermophilic fungi reveals convergent evolutionary adaptations and gene losses.</title>
        <authorList>
            <person name="Steindorff A.S."/>
            <person name="Aguilar-Pontes M.V."/>
            <person name="Robinson A.J."/>
            <person name="Andreopoulos B."/>
            <person name="LaButti K."/>
            <person name="Kuo A."/>
            <person name="Mondo S."/>
            <person name="Riley R."/>
            <person name="Otillar R."/>
            <person name="Haridas S."/>
            <person name="Lipzen A."/>
            <person name="Grimwood J."/>
            <person name="Schmutz J."/>
            <person name="Clum A."/>
            <person name="Reid I.D."/>
            <person name="Moisan M.C."/>
            <person name="Butler G."/>
            <person name="Nguyen T.T.M."/>
            <person name="Dewar K."/>
            <person name="Conant G."/>
            <person name="Drula E."/>
            <person name="Henrissat B."/>
            <person name="Hansel C."/>
            <person name="Singer S."/>
            <person name="Hutchinson M.I."/>
            <person name="de Vries R.P."/>
            <person name="Natvig D.O."/>
            <person name="Powell A.J."/>
            <person name="Tsang A."/>
            <person name="Grigoriev I.V."/>
        </authorList>
    </citation>
    <scope>NUCLEOTIDE SEQUENCE [LARGE SCALE GENOMIC DNA]</scope>
    <source>
        <strain evidence="7 8">CBS 494.80</strain>
    </source>
</reference>
<evidence type="ECO:0000313" key="8">
    <source>
        <dbReference type="Proteomes" id="UP001595075"/>
    </source>
</evidence>
<evidence type="ECO:0000259" key="6">
    <source>
        <dbReference type="PROSITE" id="PS50103"/>
    </source>
</evidence>
<dbReference type="InterPro" id="IPR036855">
    <property type="entry name" value="Znf_CCCH_sf"/>
</dbReference>
<feature type="region of interest" description="Disordered" evidence="5">
    <location>
        <begin position="310"/>
        <end position="523"/>
    </location>
</feature>
<dbReference type="EMBL" id="JAZHXI010000004">
    <property type="protein sequence ID" value="KAL2072350.1"/>
    <property type="molecule type" value="Genomic_DNA"/>
</dbReference>
<dbReference type="CDD" id="cd23954">
    <property type="entry name" value="AMO1_CTD"/>
    <property type="match status" value="1"/>
</dbReference>
<organism evidence="7 8">
    <name type="scientific">Oculimacula yallundae</name>
    <dbReference type="NCBI Taxonomy" id="86028"/>
    <lineage>
        <taxon>Eukaryota</taxon>
        <taxon>Fungi</taxon>
        <taxon>Dikarya</taxon>
        <taxon>Ascomycota</taxon>
        <taxon>Pezizomycotina</taxon>
        <taxon>Leotiomycetes</taxon>
        <taxon>Helotiales</taxon>
        <taxon>Ploettnerulaceae</taxon>
        <taxon>Oculimacula</taxon>
    </lineage>
</organism>
<gene>
    <name evidence="7" type="ORF">VTL71DRAFT_11693</name>
</gene>
<feature type="compositionally biased region" description="Polar residues" evidence="5">
    <location>
        <begin position="348"/>
        <end position="361"/>
    </location>
</feature>
<sequence length="605" mass="63394">MPQVVCKFWQQGTCRNGDRCKFLHTSSSNPNQQPVSNGNRYTALQGDNYGSRNNNGYQSGSSRAVSPARELPYSLDKKAILLDLTAEKPQWILSAYGPGRQAPAQLFGGPMREHSFEEMRLIHYMALAAGNSQPAILEAEKLWHASEQQIQTAVSNIDGAVSFIINSEKEHPNRLDIVREGQPGPGSQPNPFNNQSSFQQNSTPNANPFGAPSQPAAPAFGAPTAPAFGAPSALGGAFGQPSALGQKSNPFGGANPAFGAPTQLGAGGAFGQPSALGQKPNPFGGSTASSQAPVAAPFSSFAGTANPFGQKPAFGAPIQPAAPGPFGAPSQPAASNAFGAPSNGFGAPSQTAQPSPFGQPSNPSPNPFGGQSNAPANQLGVPQSGFGESSPARNPFGAPSQQSQRPQNAFGAPTTPQANPFGAAPATPAAANPFGVTPTAPAAANPFGQPSNPTQNPNPFGPPAASGPSSSNGNTFGQQPQQPQQPQQQSQPTQNGHGPNVQLDSQHPPLASYSSKDNSGRLTMFKNKRVVYKDNEPGFTGQDGNWERIWFPDGPPIFNKDTQMEESMYDEKIKAEYLHAKQTGSFQNGIMPLLPPRREWCHWDF</sequence>
<dbReference type="InterPro" id="IPR000571">
    <property type="entry name" value="Znf_CCCH"/>
</dbReference>
<dbReference type="Pfam" id="PF18345">
    <property type="entry name" value="zf_CCCH_4"/>
    <property type="match status" value="1"/>
</dbReference>
<proteinExistence type="predicted"/>